<dbReference type="GO" id="GO:0030247">
    <property type="term" value="F:polysaccharide binding"/>
    <property type="evidence" value="ECO:0007669"/>
    <property type="project" value="UniProtKB-UniRule"/>
</dbReference>
<dbReference type="RefSeq" id="WP_091039152.1">
    <property type="nucleotide sequence ID" value="NZ_FNAD01000013.1"/>
</dbReference>
<accession>A0A1G7AGH6</accession>
<dbReference type="Proteomes" id="UP000198949">
    <property type="component" value="Unassembled WGS sequence"/>
</dbReference>
<evidence type="ECO:0000256" key="2">
    <source>
        <dbReference type="SAM" id="SignalP"/>
    </source>
</evidence>
<dbReference type="InterPro" id="IPR008965">
    <property type="entry name" value="CBM2/CBM3_carb-bd_dom_sf"/>
</dbReference>
<dbReference type="InterPro" id="IPR001919">
    <property type="entry name" value="CBD2"/>
</dbReference>
<dbReference type="SMART" id="SM00637">
    <property type="entry name" value="CBD_II"/>
    <property type="match status" value="1"/>
</dbReference>
<gene>
    <name evidence="4" type="ORF">SAMN05216270_113129</name>
</gene>
<dbReference type="PANTHER" id="PTHR35606">
    <property type="entry name" value="CELLULOSE-BINDING FAMILY II PROTEIN"/>
    <property type="match status" value="1"/>
</dbReference>
<dbReference type="GO" id="GO:0005975">
    <property type="term" value="P:carbohydrate metabolic process"/>
    <property type="evidence" value="ECO:0007669"/>
    <property type="project" value="InterPro"/>
</dbReference>
<dbReference type="OrthoDB" id="4816645at2"/>
<evidence type="ECO:0000313" key="4">
    <source>
        <dbReference type="EMBL" id="SDE13840.1"/>
    </source>
</evidence>
<sequence>MGPALPETPPLRRHRRLRAAIAATAVAVVAAGATAFTVMTASAATAGCDVDYQVTAQWPGGFNANVEITNLGDTALDPWKLEWDYTDGQRVGNAWNTTASQSGAHVTANGVAHNRRLTADSTVSFGFTGTLSGTANSLPTTFRLNGSVCTGDTDPVPTDPPTDVTEPPTEEPTEEPTGGPGQDEWNPPSNLVQPLNEVWAHVEDTYNLNFRNFGWDQIMATGGSIDYCVRWDSQNSVTLQTRDAIEAKLQQQYDLWFDQMAGWSEFPFEQIEVNVVGWAARDRNLLQWSDNAVDVYIGDIRENAPQCSEDCGRFFHQDGNYSRCPGGEAHHYDQSLWLTQGMGGGAGGDWGQRMGQEYFVNSLNSAQITIYLHELGHTFGLDDFYDWTPTGQCCFIMRAGSSSTITEFDEWMLRDWWRHLKSRYGY</sequence>
<feature type="region of interest" description="Disordered" evidence="1">
    <location>
        <begin position="145"/>
        <end position="191"/>
    </location>
</feature>
<dbReference type="InterPro" id="IPR012291">
    <property type="entry name" value="CBM2_carb-bd_dom_sf"/>
</dbReference>
<feature type="chain" id="PRO_5039625966" evidence="2">
    <location>
        <begin position="36"/>
        <end position="426"/>
    </location>
</feature>
<organism evidence="4 5">
    <name type="scientific">Glycomyces harbinensis</name>
    <dbReference type="NCBI Taxonomy" id="58114"/>
    <lineage>
        <taxon>Bacteria</taxon>
        <taxon>Bacillati</taxon>
        <taxon>Actinomycetota</taxon>
        <taxon>Actinomycetes</taxon>
        <taxon>Glycomycetales</taxon>
        <taxon>Glycomycetaceae</taxon>
        <taxon>Glycomyces</taxon>
    </lineage>
</organism>
<feature type="compositionally biased region" description="Low complexity" evidence="1">
    <location>
        <begin position="150"/>
        <end position="167"/>
    </location>
</feature>
<dbReference type="Pfam" id="PF00553">
    <property type="entry name" value="CBM_2"/>
    <property type="match status" value="1"/>
</dbReference>
<dbReference type="SUPFAM" id="SSF55486">
    <property type="entry name" value="Metalloproteases ('zincins'), catalytic domain"/>
    <property type="match status" value="1"/>
</dbReference>
<dbReference type="PROSITE" id="PS51173">
    <property type="entry name" value="CBM2"/>
    <property type="match status" value="1"/>
</dbReference>
<evidence type="ECO:0000313" key="5">
    <source>
        <dbReference type="Proteomes" id="UP000198949"/>
    </source>
</evidence>
<proteinExistence type="predicted"/>
<dbReference type="SUPFAM" id="SSF49384">
    <property type="entry name" value="Carbohydrate-binding domain"/>
    <property type="match status" value="1"/>
</dbReference>
<feature type="signal peptide" evidence="2">
    <location>
        <begin position="1"/>
        <end position="35"/>
    </location>
</feature>
<evidence type="ECO:0000256" key="1">
    <source>
        <dbReference type="SAM" id="MobiDB-lite"/>
    </source>
</evidence>
<dbReference type="STRING" id="58114.SAMN05216270_113129"/>
<protein>
    <submittedName>
        <fullName evidence="4">Cellulose binding domain-containing protein</fullName>
    </submittedName>
</protein>
<dbReference type="EMBL" id="FNAD01000013">
    <property type="protein sequence ID" value="SDE13840.1"/>
    <property type="molecule type" value="Genomic_DNA"/>
</dbReference>
<keyword evidence="2" id="KW-0732">Signal</keyword>
<keyword evidence="5" id="KW-1185">Reference proteome</keyword>
<dbReference type="Gene3D" id="2.60.40.290">
    <property type="match status" value="1"/>
</dbReference>
<name>A0A1G7AGH6_9ACTN</name>
<evidence type="ECO:0000259" key="3">
    <source>
        <dbReference type="PROSITE" id="PS51173"/>
    </source>
</evidence>
<reference evidence="5" key="1">
    <citation type="submission" date="2016-10" db="EMBL/GenBank/DDBJ databases">
        <authorList>
            <person name="Varghese N."/>
            <person name="Submissions S."/>
        </authorList>
    </citation>
    <scope>NUCLEOTIDE SEQUENCE [LARGE SCALE GENOMIC DNA]</scope>
    <source>
        <strain evidence="5">CGMCC 4.3516</strain>
    </source>
</reference>
<dbReference type="PANTHER" id="PTHR35606:SF4">
    <property type="entry name" value="CELLULOSE-BINDING FAMILY II PROTEIN"/>
    <property type="match status" value="1"/>
</dbReference>
<dbReference type="GO" id="GO:0004553">
    <property type="term" value="F:hydrolase activity, hydrolyzing O-glycosyl compounds"/>
    <property type="evidence" value="ECO:0007669"/>
    <property type="project" value="InterPro"/>
</dbReference>
<dbReference type="AlphaFoldDB" id="A0A1G7AGH6"/>
<feature type="domain" description="CBM2" evidence="3">
    <location>
        <begin position="41"/>
        <end position="152"/>
    </location>
</feature>